<dbReference type="EMBL" id="AZBU02000005">
    <property type="protein sequence ID" value="TKR77584.1"/>
    <property type="molecule type" value="Genomic_DNA"/>
</dbReference>
<sequence>MSSLKNSDVVFVNHLEGFSERRVAEESSDEVAASVEADGAESGEEDVREQKSHCEKLVVAWVENIQKHLKVMQKRSAERSFYSFEGGGGISQKVESLRSFSRAIDASGKFSIAARVKKLEAVEGLFGVRI</sequence>
<feature type="compositionally biased region" description="Acidic residues" evidence="1">
    <location>
        <begin position="38"/>
        <end position="47"/>
    </location>
</feature>
<dbReference type="Proteomes" id="UP000298663">
    <property type="component" value="Unassembled WGS sequence"/>
</dbReference>
<evidence type="ECO:0000313" key="3">
    <source>
        <dbReference type="Proteomes" id="UP000298663"/>
    </source>
</evidence>
<feature type="region of interest" description="Disordered" evidence="1">
    <location>
        <begin position="21"/>
        <end position="49"/>
    </location>
</feature>
<organism evidence="2 3">
    <name type="scientific">Steinernema carpocapsae</name>
    <name type="common">Entomopathogenic nematode</name>
    <dbReference type="NCBI Taxonomy" id="34508"/>
    <lineage>
        <taxon>Eukaryota</taxon>
        <taxon>Metazoa</taxon>
        <taxon>Ecdysozoa</taxon>
        <taxon>Nematoda</taxon>
        <taxon>Chromadorea</taxon>
        <taxon>Rhabditida</taxon>
        <taxon>Tylenchina</taxon>
        <taxon>Panagrolaimomorpha</taxon>
        <taxon>Strongyloidoidea</taxon>
        <taxon>Steinernematidae</taxon>
        <taxon>Steinernema</taxon>
    </lineage>
</organism>
<reference evidence="2 3" key="1">
    <citation type="journal article" date="2015" name="Genome Biol.">
        <title>Comparative genomics of Steinernema reveals deeply conserved gene regulatory networks.</title>
        <authorList>
            <person name="Dillman A.R."/>
            <person name="Macchietto M."/>
            <person name="Porter C.F."/>
            <person name="Rogers A."/>
            <person name="Williams B."/>
            <person name="Antoshechkin I."/>
            <person name="Lee M.M."/>
            <person name="Goodwin Z."/>
            <person name="Lu X."/>
            <person name="Lewis E.E."/>
            <person name="Goodrich-Blair H."/>
            <person name="Stock S.P."/>
            <person name="Adams B.J."/>
            <person name="Sternberg P.W."/>
            <person name="Mortazavi A."/>
        </authorList>
    </citation>
    <scope>NUCLEOTIDE SEQUENCE [LARGE SCALE GENOMIC DNA]</scope>
    <source>
        <strain evidence="2 3">ALL</strain>
    </source>
</reference>
<accession>A0A4U5N5E6</accession>
<comment type="caution">
    <text evidence="2">The sequence shown here is derived from an EMBL/GenBank/DDBJ whole genome shotgun (WGS) entry which is preliminary data.</text>
</comment>
<evidence type="ECO:0000256" key="1">
    <source>
        <dbReference type="SAM" id="MobiDB-lite"/>
    </source>
</evidence>
<keyword evidence="3" id="KW-1185">Reference proteome</keyword>
<proteinExistence type="predicted"/>
<reference evidence="2 3" key="2">
    <citation type="journal article" date="2019" name="G3 (Bethesda)">
        <title>Hybrid Assembly of the Genome of the Entomopathogenic Nematode Steinernema carpocapsae Identifies the X-Chromosome.</title>
        <authorList>
            <person name="Serra L."/>
            <person name="Macchietto M."/>
            <person name="Macias-Munoz A."/>
            <person name="McGill C.J."/>
            <person name="Rodriguez I.M."/>
            <person name="Rodriguez B."/>
            <person name="Murad R."/>
            <person name="Mortazavi A."/>
        </authorList>
    </citation>
    <scope>NUCLEOTIDE SEQUENCE [LARGE SCALE GENOMIC DNA]</scope>
    <source>
        <strain evidence="2 3">ALL</strain>
    </source>
</reference>
<name>A0A4U5N5E6_STECR</name>
<dbReference type="AlphaFoldDB" id="A0A4U5N5E6"/>
<evidence type="ECO:0000313" key="2">
    <source>
        <dbReference type="EMBL" id="TKR77584.1"/>
    </source>
</evidence>
<gene>
    <name evidence="2" type="ORF">L596_018526</name>
</gene>
<protein>
    <submittedName>
        <fullName evidence="2">Uncharacterized protein</fullName>
    </submittedName>
</protein>